<reference evidence="1" key="1">
    <citation type="submission" date="2022-08" db="EMBL/GenBank/DDBJ databases">
        <title>The genomic sequence of strain Paenibacillus sp. SCIV0701.</title>
        <authorList>
            <person name="Zhao H."/>
        </authorList>
    </citation>
    <scope>NUCLEOTIDE SEQUENCE</scope>
    <source>
        <strain evidence="1">SCIV0701</strain>
    </source>
</reference>
<keyword evidence="1" id="KW-0808">Transferase</keyword>
<dbReference type="InterPro" id="IPR029063">
    <property type="entry name" value="SAM-dependent_MTases_sf"/>
</dbReference>
<dbReference type="GO" id="GO:0008168">
    <property type="term" value="F:methyltransferase activity"/>
    <property type="evidence" value="ECO:0007669"/>
    <property type="project" value="UniProtKB-KW"/>
</dbReference>
<dbReference type="Pfam" id="PF01209">
    <property type="entry name" value="Ubie_methyltran"/>
    <property type="match status" value="1"/>
</dbReference>
<sequence>MNMDEKLLNYYLELKSPEAGEWNSSPQCIHTELITRDFVRKTFSVTDGIQVCNVGIGTGDWDDYLGYWLKGKGNITSIDINNEICEIFAYRQQREGHPNPSKVLCKSIFDSDLPKENFDIVTLIGSAINETGDFKKCLDSCLSLLNPDGYLMFMANLKYSSLEMLEEYLKQTNYQLEEKNLYNAFPEYPFFICKIKK</sequence>
<name>A0A9X2MWE0_9BACL</name>
<gene>
    <name evidence="1" type="ORF">NQZ67_27075</name>
</gene>
<organism evidence="1 2">
    <name type="scientific">Paenibacillus soyae</name>
    <dbReference type="NCBI Taxonomy" id="2969249"/>
    <lineage>
        <taxon>Bacteria</taxon>
        <taxon>Bacillati</taxon>
        <taxon>Bacillota</taxon>
        <taxon>Bacilli</taxon>
        <taxon>Bacillales</taxon>
        <taxon>Paenibacillaceae</taxon>
        <taxon>Paenibacillus</taxon>
    </lineage>
</organism>
<protein>
    <submittedName>
        <fullName evidence="1">Class I SAM-dependent methyltransferase</fullName>
    </submittedName>
</protein>
<keyword evidence="2" id="KW-1185">Reference proteome</keyword>
<evidence type="ECO:0000313" key="1">
    <source>
        <dbReference type="EMBL" id="MCR2807557.1"/>
    </source>
</evidence>
<dbReference type="Proteomes" id="UP001141950">
    <property type="component" value="Unassembled WGS sequence"/>
</dbReference>
<accession>A0A9X2MWE0</accession>
<evidence type="ECO:0000313" key="2">
    <source>
        <dbReference type="Proteomes" id="UP001141950"/>
    </source>
</evidence>
<dbReference type="Gene3D" id="3.40.50.150">
    <property type="entry name" value="Vaccinia Virus protein VP39"/>
    <property type="match status" value="1"/>
</dbReference>
<dbReference type="SUPFAM" id="SSF53335">
    <property type="entry name" value="S-adenosyl-L-methionine-dependent methyltransferases"/>
    <property type="match status" value="1"/>
</dbReference>
<dbReference type="AlphaFoldDB" id="A0A9X2MWE0"/>
<comment type="caution">
    <text evidence="1">The sequence shown here is derived from an EMBL/GenBank/DDBJ whole genome shotgun (WGS) entry which is preliminary data.</text>
</comment>
<proteinExistence type="predicted"/>
<dbReference type="EMBL" id="JANIPJ010000029">
    <property type="protein sequence ID" value="MCR2807557.1"/>
    <property type="molecule type" value="Genomic_DNA"/>
</dbReference>
<dbReference type="CDD" id="cd02440">
    <property type="entry name" value="AdoMet_MTases"/>
    <property type="match status" value="1"/>
</dbReference>
<keyword evidence="1" id="KW-0489">Methyltransferase</keyword>
<dbReference type="RefSeq" id="WP_257452133.1">
    <property type="nucleotide sequence ID" value="NZ_JANIPJ010000029.1"/>
</dbReference>
<dbReference type="GO" id="GO:0032259">
    <property type="term" value="P:methylation"/>
    <property type="evidence" value="ECO:0007669"/>
    <property type="project" value="UniProtKB-KW"/>
</dbReference>